<proteinExistence type="predicted"/>
<name>A0A327R5V7_9BACT</name>
<dbReference type="OrthoDB" id="1495241at2"/>
<dbReference type="GO" id="GO:0004519">
    <property type="term" value="F:endonuclease activity"/>
    <property type="evidence" value="ECO:0007669"/>
    <property type="project" value="UniProtKB-KW"/>
</dbReference>
<reference evidence="1 2" key="1">
    <citation type="submission" date="2018-06" db="EMBL/GenBank/DDBJ databases">
        <title>Genomic Encyclopedia of Archaeal and Bacterial Type Strains, Phase II (KMG-II): from individual species to whole genera.</title>
        <authorList>
            <person name="Goeker M."/>
        </authorList>
    </citation>
    <scope>NUCLEOTIDE SEQUENCE [LARGE SCALE GENOMIC DNA]</scope>
    <source>
        <strain evidence="1 2">DSM 23857</strain>
    </source>
</reference>
<keyword evidence="2" id="KW-1185">Reference proteome</keyword>
<keyword evidence="1" id="KW-0378">Hydrolase</keyword>
<comment type="caution">
    <text evidence="1">The sequence shown here is derived from an EMBL/GenBank/DDBJ whole genome shotgun (WGS) entry which is preliminary data.</text>
</comment>
<dbReference type="EMBL" id="QLLL01000001">
    <property type="protein sequence ID" value="RAJ10973.1"/>
    <property type="molecule type" value="Genomic_DNA"/>
</dbReference>
<dbReference type="Proteomes" id="UP000249547">
    <property type="component" value="Unassembled WGS sequence"/>
</dbReference>
<dbReference type="RefSeq" id="WP_111596081.1">
    <property type="nucleotide sequence ID" value="NZ_QLLL01000001.1"/>
</dbReference>
<protein>
    <submittedName>
        <fullName evidence="1">Putative endonuclease</fullName>
    </submittedName>
</protein>
<evidence type="ECO:0000313" key="1">
    <source>
        <dbReference type="EMBL" id="RAJ10973.1"/>
    </source>
</evidence>
<dbReference type="AlphaFoldDB" id="A0A327R5V7"/>
<accession>A0A327R5V7</accession>
<evidence type="ECO:0000313" key="2">
    <source>
        <dbReference type="Proteomes" id="UP000249547"/>
    </source>
</evidence>
<sequence>MTNEAHNYFLVSLTENLQHQVKQLKTGLNRPFAAKVEVTKLVYFEFYHALDVARFRLKELEEMYSDEDKRVLIDAANEDWIDLYDALPVDANLPKNL</sequence>
<keyword evidence="1" id="KW-0255">Endonuclease</keyword>
<organism evidence="1 2">
    <name type="scientific">Chitinophaga skermanii</name>
    <dbReference type="NCBI Taxonomy" id="331697"/>
    <lineage>
        <taxon>Bacteria</taxon>
        <taxon>Pseudomonadati</taxon>
        <taxon>Bacteroidota</taxon>
        <taxon>Chitinophagia</taxon>
        <taxon>Chitinophagales</taxon>
        <taxon>Chitinophagaceae</taxon>
        <taxon>Chitinophaga</taxon>
    </lineage>
</organism>
<gene>
    <name evidence="1" type="ORF">LX64_00580</name>
</gene>
<keyword evidence="1" id="KW-0540">Nuclease</keyword>